<dbReference type="InterPro" id="IPR004140">
    <property type="entry name" value="Exo70"/>
</dbReference>
<accession>A0A7I5E953</accession>
<proteinExistence type="inferred from homology"/>
<dbReference type="Pfam" id="PF20669">
    <property type="entry name" value="Exo70_N"/>
    <property type="match status" value="1"/>
</dbReference>
<dbReference type="Proteomes" id="UP000025227">
    <property type="component" value="Unplaced"/>
</dbReference>
<reference evidence="8" key="1">
    <citation type="submission" date="2020-12" db="UniProtKB">
        <authorList>
            <consortium name="WormBaseParasite"/>
        </authorList>
    </citation>
    <scope>IDENTIFICATION</scope>
    <source>
        <strain evidence="8">MHco3</strain>
    </source>
</reference>
<comment type="similarity">
    <text evidence="1 5">Belongs to the EXO70 family.</text>
</comment>
<dbReference type="AlphaFoldDB" id="A0A7I5E953"/>
<organism evidence="7 8">
    <name type="scientific">Haemonchus contortus</name>
    <name type="common">Barber pole worm</name>
    <dbReference type="NCBI Taxonomy" id="6289"/>
    <lineage>
        <taxon>Eukaryota</taxon>
        <taxon>Metazoa</taxon>
        <taxon>Ecdysozoa</taxon>
        <taxon>Nematoda</taxon>
        <taxon>Chromadorea</taxon>
        <taxon>Rhabditida</taxon>
        <taxon>Rhabditina</taxon>
        <taxon>Rhabditomorpha</taxon>
        <taxon>Strongyloidea</taxon>
        <taxon>Trichostrongylidae</taxon>
        <taxon>Haemonchus</taxon>
    </lineage>
</organism>
<dbReference type="Pfam" id="PF03081">
    <property type="entry name" value="Exo70_C"/>
    <property type="match status" value="1"/>
</dbReference>
<keyword evidence="5" id="KW-0653">Protein transport</keyword>
<dbReference type="GO" id="GO:0005546">
    <property type="term" value="F:phosphatidylinositol-4,5-bisphosphate binding"/>
    <property type="evidence" value="ECO:0007669"/>
    <property type="project" value="InterPro"/>
</dbReference>
<dbReference type="GO" id="GO:0000145">
    <property type="term" value="C:exocyst"/>
    <property type="evidence" value="ECO:0007669"/>
    <property type="project" value="InterPro"/>
</dbReference>
<dbReference type="InterPro" id="IPR016159">
    <property type="entry name" value="Cullin_repeat-like_dom_sf"/>
</dbReference>
<evidence type="ECO:0000256" key="4">
    <source>
        <dbReference type="ARBA" id="ARBA00026169"/>
    </source>
</evidence>
<feature type="domain" description="Exocyst complex subunit Exo70 C-terminal" evidence="6">
    <location>
        <begin position="274"/>
        <end position="609"/>
    </location>
</feature>
<protein>
    <recommendedName>
        <fullName evidence="4 5">Exocyst complex component 7</fullName>
    </recommendedName>
    <alternativeName>
        <fullName evidence="5">Exocyst complex component Exo70</fullName>
    </alternativeName>
</protein>
<dbReference type="WBParaSite" id="HCON_00078790-00001">
    <property type="protein sequence ID" value="HCON_00078790-00001"/>
    <property type="gene ID" value="HCON_00078790"/>
</dbReference>
<comment type="function">
    <text evidence="5">Component of the exocyst complex involved in the docking of exocytic vesicles with fusion sites on the plasma membrane.</text>
</comment>
<evidence type="ECO:0000259" key="6">
    <source>
        <dbReference type="Pfam" id="PF03081"/>
    </source>
</evidence>
<dbReference type="GO" id="GO:0015031">
    <property type="term" value="P:protein transport"/>
    <property type="evidence" value="ECO:0007669"/>
    <property type="project" value="UniProtKB-KW"/>
</dbReference>
<dbReference type="GO" id="GO:0006887">
    <property type="term" value="P:exocytosis"/>
    <property type="evidence" value="ECO:0007669"/>
    <property type="project" value="UniProtKB-KW"/>
</dbReference>
<keyword evidence="3 5" id="KW-0268">Exocytosis</keyword>
<dbReference type="OMA" id="GIIRAGP"/>
<keyword evidence="2 5" id="KW-0813">Transport</keyword>
<dbReference type="OrthoDB" id="1922221at2759"/>
<sequence>MSSEVPDAIHKKLMQEEEWLKNFKASTAKSKQLRESIEAITDRFQARLVSLQENVLPMHEVNGRLQVKQKNIQRLIKTIDTTIQFYGRTSELESSIRDGNPGHDLETYLENMECLQQAIQFFESHPNYQNQTENMKLTLETGFSVLETEYRSVVQKNTIQADPMVLIESLDEQYELMGSRAKDIKTVRDLTALTRLGVWLLERERTRFLTHYAKLRGDNMMRTISAVTQHHAALYSHMPSRSGAIKSVLKKAAGRADRRFGDVDGGESEGALLMAGCLLALLEVEEAIMVKTIPDTTRRAQVFRELVANPLSFVVRHIQRVVQDSDKGVLPLLPLLRFLSAHQTRLQNLATNSMADVPFEALMRLLRVKSSSYINEFVEKLKNDNSKLPVDGNVHPITVTTINFLATLTVHRHTVTQQLLLMTAPQGTNSALLLPKLFARILSALGMTLKKKSESYDDPALSSLFLLNNYNYIAKALEDDEDGLLPVINEQNTQILSFYHSEIEQCVNQYMRSWNPCITTLQGAQRVMDDKSMMKNMIANFTREFDATVSQQRDYCIADLKLRAIVCDHVKNAIMSLYRPLMQRVEICGEQFVTRQLKYTRESLESNIDRLFDASG</sequence>
<keyword evidence="7" id="KW-1185">Reference proteome</keyword>
<dbReference type="SUPFAM" id="SSF74788">
    <property type="entry name" value="Cullin repeat-like"/>
    <property type="match status" value="1"/>
</dbReference>
<dbReference type="Gene3D" id="1.20.1280.170">
    <property type="entry name" value="Exocyst complex component Exo70"/>
    <property type="match status" value="1"/>
</dbReference>
<evidence type="ECO:0000256" key="1">
    <source>
        <dbReference type="ARBA" id="ARBA00006756"/>
    </source>
</evidence>
<name>A0A7I5E953_HAECO</name>
<dbReference type="PANTHER" id="PTHR12542">
    <property type="entry name" value="EXOCYST COMPLEX PROTEIN EXO70"/>
    <property type="match status" value="1"/>
</dbReference>
<evidence type="ECO:0000313" key="8">
    <source>
        <dbReference type="WBParaSite" id="HCON_00078790-00001"/>
    </source>
</evidence>
<evidence type="ECO:0000256" key="3">
    <source>
        <dbReference type="ARBA" id="ARBA00022483"/>
    </source>
</evidence>
<dbReference type="InterPro" id="IPR046364">
    <property type="entry name" value="Exo70_C"/>
</dbReference>
<evidence type="ECO:0000256" key="5">
    <source>
        <dbReference type="RuleBase" id="RU365026"/>
    </source>
</evidence>
<evidence type="ECO:0000256" key="2">
    <source>
        <dbReference type="ARBA" id="ARBA00022448"/>
    </source>
</evidence>
<dbReference type="PANTHER" id="PTHR12542:SF41">
    <property type="entry name" value="EXOCYST COMPLEX COMPONENT 7"/>
    <property type="match status" value="1"/>
</dbReference>
<evidence type="ECO:0000313" key="7">
    <source>
        <dbReference type="Proteomes" id="UP000025227"/>
    </source>
</evidence>